<dbReference type="VEuPathDB" id="VectorBase:CSON009558"/>
<evidence type="ECO:0000256" key="1">
    <source>
        <dbReference type="SAM" id="MobiDB-lite"/>
    </source>
</evidence>
<gene>
    <name evidence="3" type="primary">CSON009558</name>
</gene>
<feature type="compositionally biased region" description="Pro residues" evidence="1">
    <location>
        <begin position="28"/>
        <end position="41"/>
    </location>
</feature>
<protein>
    <submittedName>
        <fullName evidence="3">CSON009558 protein</fullName>
    </submittedName>
</protein>
<dbReference type="EMBL" id="UFQS01000380">
    <property type="protein sequence ID" value="SSX03382.1"/>
    <property type="molecule type" value="Genomic_DNA"/>
</dbReference>
<accession>A0A336M5W1</accession>
<evidence type="ECO:0000313" key="2">
    <source>
        <dbReference type="EMBL" id="SSX03382.1"/>
    </source>
</evidence>
<reference evidence="2" key="1">
    <citation type="submission" date="2018-04" db="EMBL/GenBank/DDBJ databases">
        <authorList>
            <person name="Go L.Y."/>
            <person name="Mitchell J.A."/>
        </authorList>
    </citation>
    <scope>NUCLEOTIDE SEQUENCE</scope>
    <source>
        <tissue evidence="2">Whole organism</tissue>
    </source>
</reference>
<proteinExistence type="predicted"/>
<organism evidence="3">
    <name type="scientific">Culicoides sonorensis</name>
    <name type="common">Biting midge</name>
    <dbReference type="NCBI Taxonomy" id="179676"/>
    <lineage>
        <taxon>Eukaryota</taxon>
        <taxon>Metazoa</taxon>
        <taxon>Ecdysozoa</taxon>
        <taxon>Arthropoda</taxon>
        <taxon>Hexapoda</taxon>
        <taxon>Insecta</taxon>
        <taxon>Pterygota</taxon>
        <taxon>Neoptera</taxon>
        <taxon>Endopterygota</taxon>
        <taxon>Diptera</taxon>
        <taxon>Nematocera</taxon>
        <taxon>Chironomoidea</taxon>
        <taxon>Ceratopogonidae</taxon>
        <taxon>Ceratopogoninae</taxon>
        <taxon>Culicoides</taxon>
        <taxon>Monoculicoides</taxon>
    </lineage>
</organism>
<reference evidence="3" key="2">
    <citation type="submission" date="2018-07" db="EMBL/GenBank/DDBJ databases">
        <authorList>
            <person name="Quirk P.G."/>
            <person name="Krulwich T.A."/>
        </authorList>
    </citation>
    <scope>NUCLEOTIDE SEQUENCE</scope>
</reference>
<dbReference type="AlphaFoldDB" id="A0A336M5W1"/>
<sequence>MVAQFQDGYVESSAPSEVSFVDSDPDPEPPLPPPPPPPPQFQEPMVELKISGERKLKPGELKTKGRMGHDRIFRLHNQTYYEGKHVKGTSVLTCLCTVKGCTGRLYLNEIRKTYQIREHNHEPDD</sequence>
<feature type="region of interest" description="Disordered" evidence="1">
    <location>
        <begin position="1"/>
        <end position="43"/>
    </location>
</feature>
<evidence type="ECO:0000313" key="3">
    <source>
        <dbReference type="EMBL" id="SSX23747.1"/>
    </source>
</evidence>
<name>A0A336M5W1_CULSO</name>
<dbReference type="EMBL" id="UFQT01000380">
    <property type="protein sequence ID" value="SSX23747.1"/>
    <property type="molecule type" value="Genomic_DNA"/>
</dbReference>